<dbReference type="Pfam" id="PF03159">
    <property type="entry name" value="XRN_N"/>
    <property type="match status" value="2"/>
</dbReference>
<feature type="domain" description="Xrn1 N-terminal" evidence="4">
    <location>
        <begin position="1"/>
        <end position="96"/>
    </location>
</feature>
<evidence type="ECO:0000256" key="2">
    <source>
        <dbReference type="ARBA" id="ARBA00022801"/>
    </source>
</evidence>
<keyword evidence="3" id="KW-0269">Exonuclease</keyword>
<sequence length="504" mass="58026">MAIPKFYSILRHQWPDVIENAPADPKCHTLYVDMNTVLFICLADSSSLQEFHVKTENYIQLLVNTIKPEQLLYLAFDGVPPLAKLKGQAQRRRSRINTQQVIDSNVLTPGSEVMQNVSNHLTKFIKETIIPNQKGIKVILSDSLVPGEGEHKIIKHLRKHSENQSFKTFIYGTDADLIVLCLSLQNTDVTLIRESNISKIEKKFEVLYMDVLRSHLLQNYSLEIQKKVGTDLIFLDLLLVLSIIGNDFLPIPMGLSVESSTINKLLELLREFHMEVGLNIVDMDGTINHDHIAKLFHKFEKFDMERFRLENPIKRSVLDAKILELQLASLSLKDRKSTIKDSVQKAEAEYFEESKLKTYSRQKLTKVGTRTLCKDYIRGIQWLLLYYLDDCPSWNWINANTVSPYLSDLKRGLKNSDIEFEKGSPILPLHHLALVLPPKSKSLLPDSYRNSDEYDQFSSLLRLSNSASCSDIFKFVKYFEDEIDPSLKDNEIFRNTFSKPQIFI</sequence>
<evidence type="ECO:0008006" key="8">
    <source>
        <dbReference type="Google" id="ProtNLM"/>
    </source>
</evidence>
<evidence type="ECO:0000313" key="7">
    <source>
        <dbReference type="Proteomes" id="UP000094112"/>
    </source>
</evidence>
<keyword evidence="1" id="KW-0540">Nuclease</keyword>
<feature type="domain" description="Xrn1 N-terminal" evidence="4">
    <location>
        <begin position="97"/>
        <end position="194"/>
    </location>
</feature>
<dbReference type="PANTHER" id="PTHR12341:SF71">
    <property type="entry name" value="RRM DOMAIN-CONTAINING PROTEIN"/>
    <property type="match status" value="1"/>
</dbReference>
<dbReference type="GeneID" id="30201109"/>
<accession>A0A1E3NYM2</accession>
<feature type="domain" description="Xrn1 helical" evidence="5">
    <location>
        <begin position="347"/>
        <end position="450"/>
    </location>
</feature>
<dbReference type="GO" id="GO:0003723">
    <property type="term" value="F:RNA binding"/>
    <property type="evidence" value="ECO:0007669"/>
    <property type="project" value="TreeGrafter"/>
</dbReference>
<dbReference type="STRING" id="683960.A0A1E3NYM2"/>
<dbReference type="Pfam" id="PF17846">
    <property type="entry name" value="XRN_M"/>
    <property type="match status" value="1"/>
</dbReference>
<dbReference type="CDD" id="cd18673">
    <property type="entry name" value="PIN_XRN1-2-like"/>
    <property type="match status" value="1"/>
</dbReference>
<protein>
    <recommendedName>
        <fullName evidence="8">Xrn1 N-terminal domain-containing protein</fullName>
    </recommendedName>
</protein>
<dbReference type="GO" id="GO:0000956">
    <property type="term" value="P:nuclear-transcribed mRNA catabolic process"/>
    <property type="evidence" value="ECO:0007669"/>
    <property type="project" value="TreeGrafter"/>
</dbReference>
<evidence type="ECO:0000259" key="4">
    <source>
        <dbReference type="Pfam" id="PF03159"/>
    </source>
</evidence>
<dbReference type="InterPro" id="IPR004859">
    <property type="entry name" value="Xrn1_N"/>
</dbReference>
<dbReference type="InterPro" id="IPR041412">
    <property type="entry name" value="Xrn1_helical"/>
</dbReference>
<dbReference type="GO" id="GO:0004534">
    <property type="term" value="F:5'-3' RNA exonuclease activity"/>
    <property type="evidence" value="ECO:0007669"/>
    <property type="project" value="TreeGrafter"/>
</dbReference>
<dbReference type="Proteomes" id="UP000094112">
    <property type="component" value="Unassembled WGS sequence"/>
</dbReference>
<dbReference type="RefSeq" id="XP_019037009.1">
    <property type="nucleotide sequence ID" value="XM_019183863.1"/>
</dbReference>
<dbReference type="PANTHER" id="PTHR12341">
    <property type="entry name" value="5'-&gt;3' EXORIBONUCLEASE"/>
    <property type="match status" value="1"/>
</dbReference>
<evidence type="ECO:0000256" key="3">
    <source>
        <dbReference type="ARBA" id="ARBA00022839"/>
    </source>
</evidence>
<reference evidence="6 7" key="1">
    <citation type="journal article" date="2016" name="Proc. Natl. Acad. Sci. U.S.A.">
        <title>Comparative genomics of biotechnologically important yeasts.</title>
        <authorList>
            <person name="Riley R."/>
            <person name="Haridas S."/>
            <person name="Wolfe K.H."/>
            <person name="Lopes M.R."/>
            <person name="Hittinger C.T."/>
            <person name="Goeker M."/>
            <person name="Salamov A.A."/>
            <person name="Wisecaver J.H."/>
            <person name="Long T.M."/>
            <person name="Calvey C.H."/>
            <person name="Aerts A.L."/>
            <person name="Barry K.W."/>
            <person name="Choi C."/>
            <person name="Clum A."/>
            <person name="Coughlan A.Y."/>
            <person name="Deshpande S."/>
            <person name="Douglass A.P."/>
            <person name="Hanson S.J."/>
            <person name="Klenk H.-P."/>
            <person name="LaButti K.M."/>
            <person name="Lapidus A."/>
            <person name="Lindquist E.A."/>
            <person name="Lipzen A.M."/>
            <person name="Meier-Kolthoff J.P."/>
            <person name="Ohm R.A."/>
            <person name="Otillar R.P."/>
            <person name="Pangilinan J.L."/>
            <person name="Peng Y."/>
            <person name="Rokas A."/>
            <person name="Rosa C.A."/>
            <person name="Scheuner C."/>
            <person name="Sibirny A.A."/>
            <person name="Slot J.C."/>
            <person name="Stielow J.B."/>
            <person name="Sun H."/>
            <person name="Kurtzman C.P."/>
            <person name="Blackwell M."/>
            <person name="Grigoriev I.V."/>
            <person name="Jeffries T.W."/>
        </authorList>
    </citation>
    <scope>NUCLEOTIDE SEQUENCE [LARGE SCALE GENOMIC DNA]</scope>
    <source>
        <strain evidence="7">ATCC 58044 / CBS 1984 / NCYC 433 / NRRL Y-366-8</strain>
    </source>
</reference>
<organism evidence="6 7">
    <name type="scientific">Wickerhamomyces anomalus (strain ATCC 58044 / CBS 1984 / NCYC 433 / NRRL Y-366-8)</name>
    <name type="common">Yeast</name>
    <name type="synonym">Hansenula anomala</name>
    <dbReference type="NCBI Taxonomy" id="683960"/>
    <lineage>
        <taxon>Eukaryota</taxon>
        <taxon>Fungi</taxon>
        <taxon>Dikarya</taxon>
        <taxon>Ascomycota</taxon>
        <taxon>Saccharomycotina</taxon>
        <taxon>Saccharomycetes</taxon>
        <taxon>Phaffomycetales</taxon>
        <taxon>Wickerhamomycetaceae</taxon>
        <taxon>Wickerhamomyces</taxon>
    </lineage>
</organism>
<evidence type="ECO:0000313" key="6">
    <source>
        <dbReference type="EMBL" id="ODQ57802.1"/>
    </source>
</evidence>
<proteinExistence type="predicted"/>
<dbReference type="InterPro" id="IPR027073">
    <property type="entry name" value="5_3_exoribonuclease"/>
</dbReference>
<keyword evidence="7" id="KW-1185">Reference proteome</keyword>
<dbReference type="GO" id="GO:0005634">
    <property type="term" value="C:nucleus"/>
    <property type="evidence" value="ECO:0007669"/>
    <property type="project" value="TreeGrafter"/>
</dbReference>
<dbReference type="Gene3D" id="3.40.50.12390">
    <property type="match status" value="1"/>
</dbReference>
<dbReference type="AlphaFoldDB" id="A0A1E3NYM2"/>
<name>A0A1E3NYM2_WICAA</name>
<keyword evidence="2" id="KW-0378">Hydrolase</keyword>
<evidence type="ECO:0000259" key="5">
    <source>
        <dbReference type="Pfam" id="PF17846"/>
    </source>
</evidence>
<dbReference type="EMBL" id="KV454213">
    <property type="protein sequence ID" value="ODQ57802.1"/>
    <property type="molecule type" value="Genomic_DNA"/>
</dbReference>
<evidence type="ECO:0000256" key="1">
    <source>
        <dbReference type="ARBA" id="ARBA00022722"/>
    </source>
</evidence>
<dbReference type="OrthoDB" id="372487at2759"/>
<gene>
    <name evidence="6" type="ORF">WICANDRAFT_65151</name>
</gene>